<feature type="transmembrane region" description="Helical" evidence="1">
    <location>
        <begin position="191"/>
        <end position="216"/>
    </location>
</feature>
<proteinExistence type="predicted"/>
<keyword evidence="1" id="KW-0472">Membrane</keyword>
<feature type="transmembrane region" description="Helical" evidence="1">
    <location>
        <begin position="107"/>
        <end position="131"/>
    </location>
</feature>
<protein>
    <submittedName>
        <fullName evidence="2">Uncharacterized protein</fullName>
    </submittedName>
</protein>
<gene>
    <name evidence="2" type="ORF">S01H4_34731</name>
</gene>
<comment type="caution">
    <text evidence="2">The sequence shown here is derived from an EMBL/GenBank/DDBJ whole genome shotgun (WGS) entry which is preliminary data.</text>
</comment>
<sequence length="220" mass="25952">MKKIKKSKSKDYPVLRLYKDDLEKIETIFKENYEDYEIIIDEYRLENISDISKIKKRETTNFSIKAHFPYIHLDISKDSASLHISDEDDLKLLGMFSKIDEILSKRISLLSVFTIPWIYFSVQLILWIIFWGFPIERFNIPKLLFMGSFLILIVIWVLGSFWLKFKKHSLIYLSEDSHSKLNFFQRNKDKIIISIISAIIGAIIGIGGTIVANWLYNKLF</sequence>
<feature type="transmembrane region" description="Helical" evidence="1">
    <location>
        <begin position="143"/>
        <end position="163"/>
    </location>
</feature>
<dbReference type="EMBL" id="BART01018393">
    <property type="protein sequence ID" value="GAG74915.1"/>
    <property type="molecule type" value="Genomic_DNA"/>
</dbReference>
<reference evidence="2" key="1">
    <citation type="journal article" date="2014" name="Front. Microbiol.">
        <title>High frequency of phylogenetically diverse reductive dehalogenase-homologous genes in deep subseafloor sedimentary metagenomes.</title>
        <authorList>
            <person name="Kawai M."/>
            <person name="Futagami T."/>
            <person name="Toyoda A."/>
            <person name="Takaki Y."/>
            <person name="Nishi S."/>
            <person name="Hori S."/>
            <person name="Arai W."/>
            <person name="Tsubouchi T."/>
            <person name="Morono Y."/>
            <person name="Uchiyama I."/>
            <person name="Ito T."/>
            <person name="Fujiyama A."/>
            <person name="Inagaki F."/>
            <person name="Takami H."/>
        </authorList>
    </citation>
    <scope>NUCLEOTIDE SEQUENCE</scope>
    <source>
        <strain evidence="2">Expedition CK06-06</strain>
    </source>
</reference>
<accession>X0ZYH3</accession>
<keyword evidence="1" id="KW-0812">Transmembrane</keyword>
<dbReference type="AlphaFoldDB" id="X0ZYH3"/>
<name>X0ZYH3_9ZZZZ</name>
<keyword evidence="1" id="KW-1133">Transmembrane helix</keyword>
<evidence type="ECO:0000313" key="2">
    <source>
        <dbReference type="EMBL" id="GAG74915.1"/>
    </source>
</evidence>
<organism evidence="2">
    <name type="scientific">marine sediment metagenome</name>
    <dbReference type="NCBI Taxonomy" id="412755"/>
    <lineage>
        <taxon>unclassified sequences</taxon>
        <taxon>metagenomes</taxon>
        <taxon>ecological metagenomes</taxon>
    </lineage>
</organism>
<evidence type="ECO:0000256" key="1">
    <source>
        <dbReference type="SAM" id="Phobius"/>
    </source>
</evidence>